<gene>
    <name evidence="7" type="ORF">CVIRNUC_006843</name>
</gene>
<evidence type="ECO:0000313" key="7">
    <source>
        <dbReference type="EMBL" id="CAK0783644.1"/>
    </source>
</evidence>
<dbReference type="AlphaFoldDB" id="A0AAV1I8F3"/>
<dbReference type="GO" id="GO:0000175">
    <property type="term" value="F:3'-5'-RNA exonuclease activity"/>
    <property type="evidence" value="ECO:0007669"/>
    <property type="project" value="InterPro"/>
</dbReference>
<name>A0AAV1I8F3_9CHLO</name>
<keyword evidence="8" id="KW-1185">Reference proteome</keyword>
<evidence type="ECO:0000313" key="8">
    <source>
        <dbReference type="Proteomes" id="UP001314263"/>
    </source>
</evidence>
<comment type="caution">
    <text evidence="7">The sequence shown here is derived from an EMBL/GenBank/DDBJ whole genome shotgun (WGS) entry which is preliminary data.</text>
</comment>
<evidence type="ECO:0000256" key="2">
    <source>
        <dbReference type="ARBA" id="ARBA00022722"/>
    </source>
</evidence>
<dbReference type="InterPro" id="IPR022894">
    <property type="entry name" value="Oligoribonuclease"/>
</dbReference>
<evidence type="ECO:0000256" key="4">
    <source>
        <dbReference type="ARBA" id="ARBA00022839"/>
    </source>
</evidence>
<evidence type="ECO:0000259" key="6">
    <source>
        <dbReference type="SMART" id="SM00479"/>
    </source>
</evidence>
<dbReference type="InterPro" id="IPR036397">
    <property type="entry name" value="RNaseH_sf"/>
</dbReference>
<dbReference type="Proteomes" id="UP001314263">
    <property type="component" value="Unassembled WGS sequence"/>
</dbReference>
<evidence type="ECO:0000256" key="1">
    <source>
        <dbReference type="ARBA" id="ARBA00009921"/>
    </source>
</evidence>
<dbReference type="EMBL" id="CAUYUE010000009">
    <property type="protein sequence ID" value="CAK0783644.1"/>
    <property type="molecule type" value="Genomic_DNA"/>
</dbReference>
<keyword evidence="4" id="KW-0269">Exonuclease</keyword>
<dbReference type="FunFam" id="3.30.420.10:FF:000003">
    <property type="entry name" value="Oligoribonuclease"/>
    <property type="match status" value="1"/>
</dbReference>
<keyword evidence="2" id="KW-0540">Nuclease</keyword>
<comment type="similarity">
    <text evidence="1">Belongs to the oligoribonuclease family.</text>
</comment>
<evidence type="ECO:0000256" key="3">
    <source>
        <dbReference type="ARBA" id="ARBA00022801"/>
    </source>
</evidence>
<feature type="region of interest" description="Disordered" evidence="5">
    <location>
        <begin position="12"/>
        <end position="76"/>
    </location>
</feature>
<dbReference type="Pfam" id="PF00929">
    <property type="entry name" value="RNase_T"/>
    <property type="match status" value="1"/>
</dbReference>
<dbReference type="NCBIfam" id="NF003765">
    <property type="entry name" value="PRK05359.1"/>
    <property type="match status" value="1"/>
</dbReference>
<organism evidence="7 8">
    <name type="scientific">Coccomyxa viridis</name>
    <dbReference type="NCBI Taxonomy" id="1274662"/>
    <lineage>
        <taxon>Eukaryota</taxon>
        <taxon>Viridiplantae</taxon>
        <taxon>Chlorophyta</taxon>
        <taxon>core chlorophytes</taxon>
        <taxon>Trebouxiophyceae</taxon>
        <taxon>Trebouxiophyceae incertae sedis</taxon>
        <taxon>Coccomyxaceae</taxon>
        <taxon>Coccomyxa</taxon>
    </lineage>
</organism>
<dbReference type="Gene3D" id="3.30.420.10">
    <property type="entry name" value="Ribonuclease H-like superfamily/Ribonuclease H"/>
    <property type="match status" value="1"/>
</dbReference>
<protein>
    <recommendedName>
        <fullName evidence="6">Exonuclease domain-containing protein</fullName>
    </recommendedName>
</protein>
<dbReference type="GO" id="GO:0003676">
    <property type="term" value="F:nucleic acid binding"/>
    <property type="evidence" value="ECO:0007669"/>
    <property type="project" value="InterPro"/>
</dbReference>
<dbReference type="PANTHER" id="PTHR11046">
    <property type="entry name" value="OLIGORIBONUCLEASE, MITOCHONDRIAL"/>
    <property type="match status" value="1"/>
</dbReference>
<dbReference type="SMART" id="SM00479">
    <property type="entry name" value="EXOIII"/>
    <property type="match status" value="1"/>
</dbReference>
<evidence type="ECO:0000256" key="5">
    <source>
        <dbReference type="SAM" id="MobiDB-lite"/>
    </source>
</evidence>
<keyword evidence="3" id="KW-0378">Hydrolase</keyword>
<feature type="domain" description="Exonuclease" evidence="6">
    <location>
        <begin position="127"/>
        <end position="301"/>
    </location>
</feature>
<dbReference type="InterPro" id="IPR012337">
    <property type="entry name" value="RNaseH-like_sf"/>
</dbReference>
<dbReference type="SUPFAM" id="SSF53098">
    <property type="entry name" value="Ribonuclease H-like"/>
    <property type="match status" value="1"/>
</dbReference>
<dbReference type="PANTHER" id="PTHR11046:SF0">
    <property type="entry name" value="OLIGORIBONUCLEASE, MITOCHONDRIAL"/>
    <property type="match status" value="1"/>
</dbReference>
<dbReference type="GO" id="GO:0005739">
    <property type="term" value="C:mitochondrion"/>
    <property type="evidence" value="ECO:0007669"/>
    <property type="project" value="TreeGrafter"/>
</dbReference>
<dbReference type="InterPro" id="IPR013520">
    <property type="entry name" value="Ribonucl_H"/>
</dbReference>
<accession>A0AAV1I8F3</accession>
<sequence>MSDKNYYAALLHVKDDASSSSADEWLPASASRRKSRNANGTAASQKSFSKKQSILERSSRAEPPEESMQGKLSSNGLHKEFPALRLDVGKGDAKENIDSTASNIRSKMHEDIALQQPNEGKSGLYKPLFWVDLEMTGLDLEHDTIIEIACLITDGNLENTLEGPDIAIHHPDSVLSEMNSWCIEHHGSSGLTQRCRDSTTSMEDAEAQVLRFVSEHIQAGEARLAGNSVHVDAAFMRRLMPRLHAHLHHRIVDVSTVAELCSRWYPMDARKMPRKKSLHTAMADIKQSLEQLRYYKTIVFKSKPRR</sequence>
<dbReference type="CDD" id="cd06135">
    <property type="entry name" value="Orn"/>
    <property type="match status" value="1"/>
</dbReference>
<reference evidence="7 8" key="1">
    <citation type="submission" date="2023-10" db="EMBL/GenBank/DDBJ databases">
        <authorList>
            <person name="Maclean D."/>
            <person name="Macfadyen A."/>
        </authorList>
    </citation>
    <scope>NUCLEOTIDE SEQUENCE [LARGE SCALE GENOMIC DNA]</scope>
</reference>
<proteinExistence type="inferred from homology"/>
<feature type="compositionally biased region" description="Basic and acidic residues" evidence="5">
    <location>
        <begin position="53"/>
        <end position="63"/>
    </location>
</feature>